<sequence length="159" mass="18137">MFTEISWSAYLTTTTVVLLLWYSFLGAKIYYYDIKSLWSGMLRSHPQTLPGENDESTPFESTQTTGQTVTNIPKKTILTDFETVEELVERVKSLVTNAVEQRTEKENFLPGIRKVLGDYPSLGKSRFRGSINEFIVSEGEEQGMASLTQEEVDKLWVDH</sequence>
<proteinExistence type="predicted"/>
<keyword evidence="1" id="KW-0472">Membrane</keyword>
<gene>
    <name evidence="2" type="ORF">NU09_0912</name>
</gene>
<keyword evidence="1" id="KW-0812">Transmembrane</keyword>
<evidence type="ECO:0000313" key="2">
    <source>
        <dbReference type="EMBL" id="RYJ44302.1"/>
    </source>
</evidence>
<reference evidence="2 3" key="1">
    <citation type="submission" date="2014-12" db="EMBL/GenBank/DDBJ databases">
        <title>Genome sequence of Flavobacterium beibuense RSKm HC5.</title>
        <authorList>
            <person name="Kim J.F."/>
            <person name="Song J.Y."/>
            <person name="Kwak M.-J."/>
            <person name="Lee S.-W."/>
        </authorList>
    </citation>
    <scope>NUCLEOTIDE SEQUENCE [LARGE SCALE GENOMIC DNA]</scope>
    <source>
        <strain evidence="2 3">RSKm HC5</strain>
    </source>
</reference>
<keyword evidence="1" id="KW-1133">Transmembrane helix</keyword>
<feature type="transmembrane region" description="Helical" evidence="1">
    <location>
        <begin position="6"/>
        <end position="31"/>
    </location>
</feature>
<keyword evidence="3" id="KW-1185">Reference proteome</keyword>
<dbReference type="Proteomes" id="UP000289775">
    <property type="component" value="Unassembled WGS sequence"/>
</dbReference>
<dbReference type="EMBL" id="JUIW01000003">
    <property type="protein sequence ID" value="RYJ44302.1"/>
    <property type="molecule type" value="Genomic_DNA"/>
</dbReference>
<protein>
    <submittedName>
        <fullName evidence="2">Uncharacterized protein</fullName>
    </submittedName>
</protein>
<evidence type="ECO:0000256" key="1">
    <source>
        <dbReference type="SAM" id="Phobius"/>
    </source>
</evidence>
<organism evidence="2 3">
    <name type="scientific">Flavobacterium beibuense</name>
    <dbReference type="NCBI Taxonomy" id="657326"/>
    <lineage>
        <taxon>Bacteria</taxon>
        <taxon>Pseudomonadati</taxon>
        <taxon>Bacteroidota</taxon>
        <taxon>Flavobacteriia</taxon>
        <taxon>Flavobacteriales</taxon>
        <taxon>Flavobacteriaceae</taxon>
        <taxon>Flavobacterium</taxon>
    </lineage>
</organism>
<comment type="caution">
    <text evidence="2">The sequence shown here is derived from an EMBL/GenBank/DDBJ whole genome shotgun (WGS) entry which is preliminary data.</text>
</comment>
<evidence type="ECO:0000313" key="3">
    <source>
        <dbReference type="Proteomes" id="UP000289775"/>
    </source>
</evidence>
<accession>A0A444WEU4</accession>
<name>A0A444WEU4_9FLAO</name>
<dbReference type="AlphaFoldDB" id="A0A444WEU4"/>